<sequence length="69" mass="7789">MRVCVCVCVCLCNCHINVILIPTTVCMSVYIHACNFAIIYVRSRSTCAHTLALFNGRINMYVKVILILH</sequence>
<evidence type="ECO:0000313" key="1">
    <source>
        <dbReference type="EMBL" id="KOF99871.1"/>
    </source>
</evidence>
<protein>
    <submittedName>
        <fullName evidence="1">Uncharacterized protein</fullName>
    </submittedName>
</protein>
<accession>A0A0L8IEJ3</accession>
<dbReference type="AlphaFoldDB" id="A0A0L8IEJ3"/>
<dbReference type="EMBL" id="KQ415876">
    <property type="protein sequence ID" value="KOF99871.1"/>
    <property type="molecule type" value="Genomic_DNA"/>
</dbReference>
<reference evidence="1" key="1">
    <citation type="submission" date="2015-07" db="EMBL/GenBank/DDBJ databases">
        <title>MeaNS - Measles Nucleotide Surveillance Program.</title>
        <authorList>
            <person name="Tran T."/>
            <person name="Druce J."/>
        </authorList>
    </citation>
    <scope>NUCLEOTIDE SEQUENCE</scope>
    <source>
        <strain evidence="1">UCB-OBI-ISO-001</strain>
        <tissue evidence="1">Gonad</tissue>
    </source>
</reference>
<name>A0A0L8IEJ3_OCTBM</name>
<organism evidence="1">
    <name type="scientific">Octopus bimaculoides</name>
    <name type="common">California two-spotted octopus</name>
    <dbReference type="NCBI Taxonomy" id="37653"/>
    <lineage>
        <taxon>Eukaryota</taxon>
        <taxon>Metazoa</taxon>
        <taxon>Spiralia</taxon>
        <taxon>Lophotrochozoa</taxon>
        <taxon>Mollusca</taxon>
        <taxon>Cephalopoda</taxon>
        <taxon>Coleoidea</taxon>
        <taxon>Octopodiformes</taxon>
        <taxon>Octopoda</taxon>
        <taxon>Incirrata</taxon>
        <taxon>Octopodidae</taxon>
        <taxon>Octopus</taxon>
    </lineage>
</organism>
<proteinExistence type="predicted"/>
<gene>
    <name evidence="1" type="ORF">OCBIM_22010387mg</name>
</gene>